<feature type="transmembrane region" description="Helical" evidence="3">
    <location>
        <begin position="15"/>
        <end position="35"/>
    </location>
</feature>
<feature type="transmembrane region" description="Helical" evidence="3">
    <location>
        <begin position="194"/>
        <end position="212"/>
    </location>
</feature>
<dbReference type="PANTHER" id="PTHR22911:SF79">
    <property type="entry name" value="MOBA-LIKE NTP TRANSFERASE DOMAIN-CONTAINING PROTEIN"/>
    <property type="match status" value="1"/>
</dbReference>
<accession>A0A0M9DC22</accession>
<evidence type="ECO:0000256" key="1">
    <source>
        <dbReference type="ARBA" id="ARBA00004127"/>
    </source>
</evidence>
<feature type="transmembrane region" description="Helical" evidence="3">
    <location>
        <begin position="139"/>
        <end position="157"/>
    </location>
</feature>
<feature type="transmembrane region" description="Helical" evidence="3">
    <location>
        <begin position="163"/>
        <end position="182"/>
    </location>
</feature>
<evidence type="ECO:0000313" key="5">
    <source>
        <dbReference type="EMBL" id="KOY75792.1"/>
    </source>
</evidence>
<dbReference type="PANTHER" id="PTHR22911">
    <property type="entry name" value="ACYL-MALONYL CONDENSING ENZYME-RELATED"/>
    <property type="match status" value="1"/>
</dbReference>
<dbReference type="EMBL" id="JXCY01000007">
    <property type="protein sequence ID" value="KOY75792.1"/>
    <property type="molecule type" value="Genomic_DNA"/>
</dbReference>
<protein>
    <submittedName>
        <fullName evidence="5">Transport protein</fullName>
    </submittedName>
</protein>
<dbReference type="PATRIC" id="fig|148814.8.peg.1138"/>
<feature type="domain" description="EamA" evidence="4">
    <location>
        <begin position="165"/>
        <end position="297"/>
    </location>
</feature>
<dbReference type="Pfam" id="PF00892">
    <property type="entry name" value="EamA"/>
    <property type="match status" value="2"/>
</dbReference>
<dbReference type="SUPFAM" id="SSF103481">
    <property type="entry name" value="Multidrug resistance efflux transporter EmrE"/>
    <property type="match status" value="2"/>
</dbReference>
<comment type="similarity">
    <text evidence="2">Belongs to the EamA transporter family.</text>
</comment>
<feature type="transmembrane region" description="Helical" evidence="3">
    <location>
        <begin position="258"/>
        <end position="275"/>
    </location>
</feature>
<name>A0A0M9DC22_9LACO</name>
<dbReference type="RefSeq" id="WP_053792040.1">
    <property type="nucleotide sequence ID" value="NZ_JXCY01000007.1"/>
</dbReference>
<dbReference type="InterPro" id="IPR000620">
    <property type="entry name" value="EamA_dom"/>
</dbReference>
<evidence type="ECO:0000256" key="2">
    <source>
        <dbReference type="ARBA" id="ARBA00007362"/>
    </source>
</evidence>
<keyword evidence="3" id="KW-0812">Transmembrane</keyword>
<reference evidence="5 6" key="1">
    <citation type="journal article" date="2015" name="Genome Biol. Evol.">
        <title>Functionally Structured Genomes in Lactobacillus kunkeei Colonizing the Honey Crop and Food Products of Honeybees and Stingless Bees.</title>
        <authorList>
            <person name="Tamarit D."/>
            <person name="Ellegaard K.M."/>
            <person name="Wikander J."/>
            <person name="Olofsson T."/>
            <person name="Vasquez A."/>
            <person name="Andersson S.G."/>
        </authorList>
    </citation>
    <scope>NUCLEOTIDE SEQUENCE [LARGE SCALE GENOMIC DNA]</scope>
    <source>
        <strain evidence="5 6">LAko</strain>
    </source>
</reference>
<keyword evidence="3" id="KW-1133">Transmembrane helix</keyword>
<comment type="subcellular location">
    <subcellularLocation>
        <location evidence="1">Endomembrane system</location>
        <topology evidence="1">Multi-pass membrane protein</topology>
    </subcellularLocation>
</comment>
<evidence type="ECO:0000259" key="4">
    <source>
        <dbReference type="Pfam" id="PF00892"/>
    </source>
</evidence>
<dbReference type="GO" id="GO:0016020">
    <property type="term" value="C:membrane"/>
    <property type="evidence" value="ECO:0007669"/>
    <property type="project" value="InterPro"/>
</dbReference>
<dbReference type="InterPro" id="IPR037185">
    <property type="entry name" value="EmrE-like"/>
</dbReference>
<comment type="caution">
    <text evidence="5">The sequence shown here is derived from an EMBL/GenBank/DDBJ whole genome shotgun (WGS) entry which is preliminary data.</text>
</comment>
<evidence type="ECO:0000256" key="3">
    <source>
        <dbReference type="SAM" id="Phobius"/>
    </source>
</evidence>
<feature type="domain" description="EamA" evidence="4">
    <location>
        <begin position="12"/>
        <end position="152"/>
    </location>
</feature>
<keyword evidence="3" id="KW-0472">Membrane</keyword>
<feature type="transmembrane region" description="Helical" evidence="3">
    <location>
        <begin position="47"/>
        <end position="71"/>
    </location>
</feature>
<feature type="transmembrane region" description="Helical" evidence="3">
    <location>
        <begin position="108"/>
        <end position="127"/>
    </location>
</feature>
<organism evidence="5 6">
    <name type="scientific">Apilactobacillus kunkeei</name>
    <dbReference type="NCBI Taxonomy" id="148814"/>
    <lineage>
        <taxon>Bacteria</taxon>
        <taxon>Bacillati</taxon>
        <taxon>Bacillota</taxon>
        <taxon>Bacilli</taxon>
        <taxon>Lactobacillales</taxon>
        <taxon>Lactobacillaceae</taxon>
        <taxon>Apilactobacillus</taxon>
    </lineage>
</organism>
<evidence type="ECO:0000313" key="6">
    <source>
        <dbReference type="Proteomes" id="UP000037778"/>
    </source>
</evidence>
<dbReference type="Proteomes" id="UP000037778">
    <property type="component" value="Unassembled WGS sequence"/>
</dbReference>
<feature type="transmembrane region" description="Helical" evidence="3">
    <location>
        <begin position="224"/>
        <end position="246"/>
    </location>
</feature>
<feature type="transmembrane region" description="Helical" evidence="3">
    <location>
        <begin position="281"/>
        <end position="297"/>
    </location>
</feature>
<proteinExistence type="inferred from homology"/>
<gene>
    <name evidence="5" type="ORF">RZ71_02130</name>
</gene>
<sequence>MEKQHTTTENVMKGIFWSAMASTLWGFSGVIMQFVAQNEKVPTQWFISVRTLFAGVLLLAIGSIHVGKHVFDVWKSKESIIRLFIYAIFGLAVNMSTFYVSIQEGNAATATILQYLAPIFIVLYGLVFMKKKPLKADVISFLLALVGVFLIITNGHIGELSVPLTAVIFGLLSAVSAAVYYSVPKPLSKENSPFVVLGWGTLIAGIGFNAYHPFWIDAPKITPGIVLGIGGVILVGTIFAFSAVLYSLKFAPSEVSSIVDAVEPVVTIILSMIVFHLIPTPIEALGAIIIIVSIYFLQRSHQKRDKEDPDIR</sequence>
<dbReference type="AlphaFoldDB" id="A0A0M9DC22"/>
<keyword evidence="6" id="KW-1185">Reference proteome</keyword>
<feature type="transmembrane region" description="Helical" evidence="3">
    <location>
        <begin position="83"/>
        <end position="102"/>
    </location>
</feature>